<keyword evidence="3" id="KW-0998">Cell outer membrane</keyword>
<dbReference type="PROSITE" id="PS50005">
    <property type="entry name" value="TPR"/>
    <property type="match status" value="1"/>
</dbReference>
<feature type="signal peptide" evidence="6">
    <location>
        <begin position="1"/>
        <end position="21"/>
    </location>
</feature>
<dbReference type="PANTHER" id="PTHR30329:SF21">
    <property type="entry name" value="LIPOPROTEIN YIAD-RELATED"/>
    <property type="match status" value="1"/>
</dbReference>
<evidence type="ECO:0000256" key="3">
    <source>
        <dbReference type="ARBA" id="ARBA00023237"/>
    </source>
</evidence>
<dbReference type="PANTHER" id="PTHR30329">
    <property type="entry name" value="STATOR ELEMENT OF FLAGELLAR MOTOR COMPLEX"/>
    <property type="match status" value="1"/>
</dbReference>
<dbReference type="InterPro" id="IPR006665">
    <property type="entry name" value="OmpA-like"/>
</dbReference>
<feature type="domain" description="OmpA-like" evidence="7">
    <location>
        <begin position="523"/>
        <end position="645"/>
    </location>
</feature>
<dbReference type="InterPro" id="IPR036737">
    <property type="entry name" value="OmpA-like_sf"/>
</dbReference>
<keyword evidence="6" id="KW-0732">Signal</keyword>
<dbReference type="InterPro" id="IPR011659">
    <property type="entry name" value="WD40"/>
</dbReference>
<dbReference type="SUPFAM" id="SSF48452">
    <property type="entry name" value="TPR-like"/>
    <property type="match status" value="1"/>
</dbReference>
<keyword evidence="9" id="KW-1185">Reference proteome</keyword>
<feature type="chain" id="PRO_5035246135" evidence="6">
    <location>
        <begin position="22"/>
        <end position="645"/>
    </location>
</feature>
<name>A0A8J2VGM0_9FLAO</name>
<dbReference type="CDD" id="cd07185">
    <property type="entry name" value="OmpA_C-like"/>
    <property type="match status" value="1"/>
</dbReference>
<protein>
    <submittedName>
        <fullName evidence="8">Cell envelope biogenesis protein OmpA</fullName>
    </submittedName>
</protein>
<evidence type="ECO:0000313" key="9">
    <source>
        <dbReference type="Proteomes" id="UP000652231"/>
    </source>
</evidence>
<dbReference type="InterPro" id="IPR011990">
    <property type="entry name" value="TPR-like_helical_dom_sf"/>
</dbReference>
<keyword evidence="4" id="KW-0802">TPR repeat</keyword>
<gene>
    <name evidence="8" type="ORF">GCM10011312_26660</name>
</gene>
<proteinExistence type="predicted"/>
<dbReference type="SUPFAM" id="SSF82171">
    <property type="entry name" value="DPP6 N-terminal domain-like"/>
    <property type="match status" value="1"/>
</dbReference>
<comment type="caution">
    <text evidence="8">The sequence shown here is derived from an EMBL/GenBank/DDBJ whole genome shotgun (WGS) entry which is preliminary data.</text>
</comment>
<evidence type="ECO:0000313" key="8">
    <source>
        <dbReference type="EMBL" id="GGE01951.1"/>
    </source>
</evidence>
<dbReference type="RefSeq" id="WP_188443362.1">
    <property type="nucleotide sequence ID" value="NZ_BMGK01000017.1"/>
</dbReference>
<reference evidence="8" key="2">
    <citation type="submission" date="2020-09" db="EMBL/GenBank/DDBJ databases">
        <authorList>
            <person name="Sun Q."/>
            <person name="Zhou Y."/>
        </authorList>
    </citation>
    <scope>NUCLEOTIDE SEQUENCE</scope>
    <source>
        <strain evidence="8">CGMCC 1.12924</strain>
    </source>
</reference>
<dbReference type="InterPro" id="IPR006664">
    <property type="entry name" value="OMP_bac"/>
</dbReference>
<dbReference type="GO" id="GO:0009279">
    <property type="term" value="C:cell outer membrane"/>
    <property type="evidence" value="ECO:0007669"/>
    <property type="project" value="UniProtKB-SubCell"/>
</dbReference>
<accession>A0A8J2VGM0</accession>
<evidence type="ECO:0000256" key="1">
    <source>
        <dbReference type="ARBA" id="ARBA00004442"/>
    </source>
</evidence>
<dbReference type="Gene3D" id="1.25.40.10">
    <property type="entry name" value="Tetratricopeptide repeat domain"/>
    <property type="match status" value="1"/>
</dbReference>
<organism evidence="8 9">
    <name type="scientific">Planktosalinus lacus</name>
    <dbReference type="NCBI Taxonomy" id="1526573"/>
    <lineage>
        <taxon>Bacteria</taxon>
        <taxon>Pseudomonadati</taxon>
        <taxon>Bacteroidota</taxon>
        <taxon>Flavobacteriia</taxon>
        <taxon>Flavobacteriales</taxon>
        <taxon>Flavobacteriaceae</taxon>
        <taxon>Planktosalinus</taxon>
    </lineage>
</organism>
<dbReference type="InterPro" id="IPR008969">
    <property type="entry name" value="CarboxyPept-like_regulatory"/>
</dbReference>
<dbReference type="AlphaFoldDB" id="A0A8J2VGM0"/>
<comment type="subcellular location">
    <subcellularLocation>
        <location evidence="1">Cell outer membrane</location>
    </subcellularLocation>
</comment>
<dbReference type="PRINTS" id="PR01021">
    <property type="entry name" value="OMPADOMAIN"/>
</dbReference>
<dbReference type="Gene3D" id="2.60.40.1120">
    <property type="entry name" value="Carboxypeptidase-like, regulatory domain"/>
    <property type="match status" value="1"/>
</dbReference>
<evidence type="ECO:0000256" key="5">
    <source>
        <dbReference type="PROSITE-ProRule" id="PRU00473"/>
    </source>
</evidence>
<feature type="repeat" description="TPR" evidence="4">
    <location>
        <begin position="57"/>
        <end position="90"/>
    </location>
</feature>
<dbReference type="Pfam" id="PF07676">
    <property type="entry name" value="PD40"/>
    <property type="match status" value="1"/>
</dbReference>
<sequence length="645" mass="72828">MKTIYKISLLLIVLISSSAIFAQKAQIKKAEKAYDQFAYIDAQKIYLKVVEDGYTSAEIYKKLGNTYYFNSDYSNAAKWYTKLVEEFPDETEAEYFFRASQSSKSIEEYEQANRYMEEFAAKGGETKIVQNYKNNPDYLDFITSKEISYTIEKTEINSSYSDFGPSFYNDKIVFSSASGLGVEGKLKTHDWSNQPFFNLYVADKDENGKLSGVTQLSGDLNTKYHESSAVFTKDGKTVYFTRNNFIDGKKGRDKDKNIRLKIYKATKLGENNWTNIVELPFNSDDFSVAHPALSVDEKKLYFSSNMPGTLGQSDLWYVDILENDEFGTPVNLGEVLNTEARESFPFISDENVLYFSTDGRAGLGGLDIFFTPLGDDGLPTEVSIMGEPVNSNKDDFGFIIDNESEIGFISSNRGGDAGSIDDEIYRLKEVCEVSLTGNVTDEETGELLPGAEVALYDSDNNLIETITVGEDAEFMFNVDCDTKYAVRGSKEDFESVEKIVNTPESTSTVNLPLELKRIGCHPNDLGCRLTLQPIYFDFDKHNIRPDAAIELAKILAAMREYPELIIHIESHTDSRGSNKYNELLSERRAKSTMDWLVNEGIRKDRLTAKGYGESRLINECSDGVACSEDKHQLNRRSMFIIQNKF</sequence>
<dbReference type="SUPFAM" id="SSF103088">
    <property type="entry name" value="OmpA-like"/>
    <property type="match status" value="1"/>
</dbReference>
<dbReference type="Pfam" id="PF13620">
    <property type="entry name" value="CarboxypepD_reg"/>
    <property type="match status" value="1"/>
</dbReference>
<reference evidence="8" key="1">
    <citation type="journal article" date="2014" name="Int. J. Syst. Evol. Microbiol.">
        <title>Complete genome sequence of Corynebacterium casei LMG S-19264T (=DSM 44701T), isolated from a smear-ripened cheese.</title>
        <authorList>
            <consortium name="US DOE Joint Genome Institute (JGI-PGF)"/>
            <person name="Walter F."/>
            <person name="Albersmeier A."/>
            <person name="Kalinowski J."/>
            <person name="Ruckert C."/>
        </authorList>
    </citation>
    <scope>NUCLEOTIDE SEQUENCE</scope>
    <source>
        <strain evidence="8">CGMCC 1.12924</strain>
    </source>
</reference>
<dbReference type="EMBL" id="BMGK01000017">
    <property type="protein sequence ID" value="GGE01951.1"/>
    <property type="molecule type" value="Genomic_DNA"/>
</dbReference>
<dbReference type="SUPFAM" id="SSF49464">
    <property type="entry name" value="Carboxypeptidase regulatory domain-like"/>
    <property type="match status" value="1"/>
</dbReference>
<dbReference type="InterPro" id="IPR019734">
    <property type="entry name" value="TPR_rpt"/>
</dbReference>
<evidence type="ECO:0000256" key="2">
    <source>
        <dbReference type="ARBA" id="ARBA00023136"/>
    </source>
</evidence>
<dbReference type="Pfam" id="PF00691">
    <property type="entry name" value="OmpA"/>
    <property type="match status" value="1"/>
</dbReference>
<dbReference type="InterPro" id="IPR050330">
    <property type="entry name" value="Bact_OuterMem_StrucFunc"/>
</dbReference>
<keyword evidence="2 5" id="KW-0472">Membrane</keyword>
<dbReference type="Proteomes" id="UP000652231">
    <property type="component" value="Unassembled WGS sequence"/>
</dbReference>
<evidence type="ECO:0000259" key="7">
    <source>
        <dbReference type="PROSITE" id="PS51123"/>
    </source>
</evidence>
<evidence type="ECO:0000256" key="4">
    <source>
        <dbReference type="PROSITE-ProRule" id="PRU00339"/>
    </source>
</evidence>
<dbReference type="Gene3D" id="3.30.1330.60">
    <property type="entry name" value="OmpA-like domain"/>
    <property type="match status" value="1"/>
</dbReference>
<evidence type="ECO:0000256" key="6">
    <source>
        <dbReference type="SAM" id="SignalP"/>
    </source>
</evidence>
<dbReference type="PROSITE" id="PS51123">
    <property type="entry name" value="OMPA_2"/>
    <property type="match status" value="1"/>
</dbReference>